<keyword evidence="2" id="KW-0812">Transmembrane</keyword>
<evidence type="ECO:0000259" key="9">
    <source>
        <dbReference type="PROSITE" id="PS50893"/>
    </source>
</evidence>
<comment type="subcellular location">
    <subcellularLocation>
        <location evidence="1">Membrane</location>
        <topology evidence="1">Multi-pass membrane protein</topology>
    </subcellularLocation>
</comment>
<protein>
    <recommendedName>
        <fullName evidence="12">ATP-dependent transporter ycf16</fullName>
    </recommendedName>
</protein>
<dbReference type="InterPro" id="IPR011527">
    <property type="entry name" value="ABC1_TM_dom"/>
</dbReference>
<dbReference type="GO" id="GO:0005524">
    <property type="term" value="F:ATP binding"/>
    <property type="evidence" value="ECO:0007669"/>
    <property type="project" value="UniProtKB-KW"/>
</dbReference>
<dbReference type="SMART" id="SM00382">
    <property type="entry name" value="AAA"/>
    <property type="match status" value="1"/>
</dbReference>
<dbReference type="GO" id="GO:0005743">
    <property type="term" value="C:mitochondrial inner membrane"/>
    <property type="evidence" value="ECO:0007669"/>
    <property type="project" value="TreeGrafter"/>
</dbReference>
<feature type="domain" description="ABC transporter" evidence="9">
    <location>
        <begin position="458"/>
        <end position="696"/>
    </location>
</feature>
<feature type="region of interest" description="Disordered" evidence="7">
    <location>
        <begin position="411"/>
        <end position="453"/>
    </location>
</feature>
<evidence type="ECO:0008006" key="12">
    <source>
        <dbReference type="Google" id="ProtNLM"/>
    </source>
</evidence>
<evidence type="ECO:0000256" key="8">
    <source>
        <dbReference type="SAM" id="SignalP"/>
    </source>
</evidence>
<evidence type="ECO:0000256" key="3">
    <source>
        <dbReference type="ARBA" id="ARBA00022741"/>
    </source>
</evidence>
<accession>A0A7S2HIK7</accession>
<keyword evidence="5" id="KW-1133">Transmembrane helix</keyword>
<organism evidence="11">
    <name type="scientific">Octactis speculum</name>
    <dbReference type="NCBI Taxonomy" id="3111310"/>
    <lineage>
        <taxon>Eukaryota</taxon>
        <taxon>Sar</taxon>
        <taxon>Stramenopiles</taxon>
        <taxon>Ochrophyta</taxon>
        <taxon>Dictyochophyceae</taxon>
        <taxon>Dictyochales</taxon>
        <taxon>Dictyochaceae</taxon>
        <taxon>Octactis</taxon>
    </lineage>
</organism>
<evidence type="ECO:0000313" key="11">
    <source>
        <dbReference type="EMBL" id="CAD9491808.1"/>
    </source>
</evidence>
<keyword evidence="6" id="KW-0472">Membrane</keyword>
<dbReference type="PANTHER" id="PTHR43394">
    <property type="entry name" value="ATP-DEPENDENT PERMEASE MDL1, MITOCHONDRIAL"/>
    <property type="match status" value="1"/>
</dbReference>
<sequence length="704" mass="76022">MVYLTVILLNCLLCNINAWQYGASSRKYTGVTRAVARAPSTGYSIPHMQMAVPREDVDFGRVQTMSHFFSDVKRCIRERKPRVKKTKSQRPTGEWARLWRLAAADKNVMLVSVVSLVLAAVCDAAVPHYSAMALTAVTASDSNRIVTSIRSLVGVSMGSALFTGLRGAFFTVAGARVVTRLRDALFTNLLKQEVAFFDAHDTGELTSRLNADAAKLANVVSYHVNIIVRQTITATIGLGYLFVMDPLIATYTLSGLVFMSIMSWLNGSFSRWLSEKLQDEVASANSVAEQSLSLVRVVRAHTTEKTESKRYRVRLAAALALQETQGVAYGLTRSLSVTSGLLVTLSVLLGGRQALTAGRLTAAQLTSFLFYATFVSGATFDVGDQWTKIQEALGAGTTIFDLLERKSTLKTADTHNSNSAPTTAAHHLSPEGGSLDASAESSTAMREEESSSEYDNRIRFEGVHFAYPTRKGQKILQGLNLDLKSGEVVGLVGGSGGGKSTVLRLLLHLYDPDEGRILIGDRDVASIPQAELSQRIAMVTQEPQLFPISIAENIAYGLPEGCWTMDQVKRAAVLANVDSFVKNLPEGYATPVGEGGASLSGGQKQRVAIARAIIRDPAILVLDEPTSALDGESEALVLDALETAFEGRTVIVIAHRLSTIARADRIVVLQSGRNIEEGSPLELKEKPQGAYAKLLQPSSTLLPQ</sequence>
<dbReference type="PROSITE" id="PS00211">
    <property type="entry name" value="ABC_TRANSPORTER_1"/>
    <property type="match status" value="1"/>
</dbReference>
<reference evidence="11" key="1">
    <citation type="submission" date="2021-01" db="EMBL/GenBank/DDBJ databases">
        <authorList>
            <person name="Corre E."/>
            <person name="Pelletier E."/>
            <person name="Niang G."/>
            <person name="Scheremetjew M."/>
            <person name="Finn R."/>
            <person name="Kale V."/>
            <person name="Holt S."/>
            <person name="Cochrane G."/>
            <person name="Meng A."/>
            <person name="Brown T."/>
            <person name="Cohen L."/>
        </authorList>
    </citation>
    <scope>NUCLEOTIDE SEQUENCE</scope>
    <source>
        <strain evidence="11">CCMP1381</strain>
    </source>
</reference>
<evidence type="ECO:0000256" key="4">
    <source>
        <dbReference type="ARBA" id="ARBA00022840"/>
    </source>
</evidence>
<dbReference type="PANTHER" id="PTHR43394:SF1">
    <property type="entry name" value="ATP-BINDING CASSETTE SUB-FAMILY B MEMBER 10, MITOCHONDRIAL"/>
    <property type="match status" value="1"/>
</dbReference>
<proteinExistence type="predicted"/>
<feature type="domain" description="ABC transmembrane type-1" evidence="10">
    <location>
        <begin position="110"/>
        <end position="391"/>
    </location>
</feature>
<evidence type="ECO:0000256" key="7">
    <source>
        <dbReference type="SAM" id="MobiDB-lite"/>
    </source>
</evidence>
<keyword evidence="8" id="KW-0732">Signal</keyword>
<dbReference type="Pfam" id="PF00005">
    <property type="entry name" value="ABC_tran"/>
    <property type="match status" value="1"/>
</dbReference>
<evidence type="ECO:0000256" key="5">
    <source>
        <dbReference type="ARBA" id="ARBA00022989"/>
    </source>
</evidence>
<dbReference type="AlphaFoldDB" id="A0A7S2HIK7"/>
<dbReference type="InterPro" id="IPR027417">
    <property type="entry name" value="P-loop_NTPase"/>
</dbReference>
<keyword evidence="4" id="KW-0067">ATP-binding</keyword>
<dbReference type="EMBL" id="HBGS01061416">
    <property type="protein sequence ID" value="CAD9491808.1"/>
    <property type="molecule type" value="Transcribed_RNA"/>
</dbReference>
<dbReference type="InterPro" id="IPR003439">
    <property type="entry name" value="ABC_transporter-like_ATP-bd"/>
</dbReference>
<dbReference type="InterPro" id="IPR017871">
    <property type="entry name" value="ABC_transporter-like_CS"/>
</dbReference>
<feature type="compositionally biased region" description="Polar residues" evidence="7">
    <location>
        <begin position="411"/>
        <end position="422"/>
    </location>
</feature>
<feature type="chain" id="PRO_5031396100" description="ATP-dependent transporter ycf16" evidence="8">
    <location>
        <begin position="19"/>
        <end position="704"/>
    </location>
</feature>
<dbReference type="SUPFAM" id="SSF52540">
    <property type="entry name" value="P-loop containing nucleoside triphosphate hydrolases"/>
    <property type="match status" value="1"/>
</dbReference>
<name>A0A7S2HIK7_9STRA</name>
<evidence type="ECO:0000259" key="10">
    <source>
        <dbReference type="PROSITE" id="PS50929"/>
    </source>
</evidence>
<dbReference type="Pfam" id="PF00664">
    <property type="entry name" value="ABC_membrane"/>
    <property type="match status" value="1"/>
</dbReference>
<keyword evidence="3" id="KW-0547">Nucleotide-binding</keyword>
<dbReference type="PROSITE" id="PS50929">
    <property type="entry name" value="ABC_TM1F"/>
    <property type="match status" value="1"/>
</dbReference>
<dbReference type="SUPFAM" id="SSF90123">
    <property type="entry name" value="ABC transporter transmembrane region"/>
    <property type="match status" value="1"/>
</dbReference>
<dbReference type="GO" id="GO:0016887">
    <property type="term" value="F:ATP hydrolysis activity"/>
    <property type="evidence" value="ECO:0007669"/>
    <property type="project" value="InterPro"/>
</dbReference>
<dbReference type="InterPro" id="IPR003593">
    <property type="entry name" value="AAA+_ATPase"/>
</dbReference>
<dbReference type="InterPro" id="IPR039421">
    <property type="entry name" value="Type_1_exporter"/>
</dbReference>
<evidence type="ECO:0000256" key="1">
    <source>
        <dbReference type="ARBA" id="ARBA00004141"/>
    </source>
</evidence>
<dbReference type="PROSITE" id="PS50893">
    <property type="entry name" value="ABC_TRANSPORTER_2"/>
    <property type="match status" value="1"/>
</dbReference>
<evidence type="ECO:0000256" key="6">
    <source>
        <dbReference type="ARBA" id="ARBA00023136"/>
    </source>
</evidence>
<dbReference type="FunFam" id="3.40.50.300:FF:000218">
    <property type="entry name" value="Multidrug ABC transporter ATP-binding protein"/>
    <property type="match status" value="1"/>
</dbReference>
<dbReference type="GO" id="GO:0090374">
    <property type="term" value="P:oligopeptide export from mitochondrion"/>
    <property type="evidence" value="ECO:0007669"/>
    <property type="project" value="TreeGrafter"/>
</dbReference>
<dbReference type="InterPro" id="IPR036640">
    <property type="entry name" value="ABC1_TM_sf"/>
</dbReference>
<dbReference type="Gene3D" id="3.40.50.300">
    <property type="entry name" value="P-loop containing nucleotide triphosphate hydrolases"/>
    <property type="match status" value="1"/>
</dbReference>
<gene>
    <name evidence="11" type="ORF">DSPE1174_LOCUS32048</name>
</gene>
<feature type="signal peptide" evidence="8">
    <location>
        <begin position="1"/>
        <end position="18"/>
    </location>
</feature>
<dbReference type="GO" id="GO:0015421">
    <property type="term" value="F:ABC-type oligopeptide transporter activity"/>
    <property type="evidence" value="ECO:0007669"/>
    <property type="project" value="TreeGrafter"/>
</dbReference>
<evidence type="ECO:0000256" key="2">
    <source>
        <dbReference type="ARBA" id="ARBA00022692"/>
    </source>
</evidence>
<dbReference type="Gene3D" id="1.20.1560.10">
    <property type="entry name" value="ABC transporter type 1, transmembrane domain"/>
    <property type="match status" value="1"/>
</dbReference>